<protein>
    <submittedName>
        <fullName evidence="3">Uncharacterized protein</fullName>
    </submittedName>
</protein>
<reference evidence="3 4" key="1">
    <citation type="submission" date="2017-03" db="EMBL/GenBank/DDBJ databases">
        <authorList>
            <person name="Safronova V.I."/>
            <person name="Sazanova A.L."/>
            <person name="Chirak E.R."/>
        </authorList>
    </citation>
    <scope>NUCLEOTIDE SEQUENCE [LARGE SCALE GENOMIC DNA]</scope>
    <source>
        <strain evidence="3 4">Tri-43</strain>
    </source>
</reference>
<dbReference type="Pfam" id="PF18417">
    <property type="entry name" value="LodA_C"/>
    <property type="match status" value="1"/>
</dbReference>
<evidence type="ECO:0000259" key="2">
    <source>
        <dbReference type="Pfam" id="PF18417"/>
    </source>
</evidence>
<feature type="domain" description="L-Lysine epsilon oxidase N-terminal" evidence="1">
    <location>
        <begin position="7"/>
        <end position="227"/>
    </location>
</feature>
<proteinExistence type="predicted"/>
<gene>
    <name evidence="3" type="ORF">B5P46_25180</name>
</gene>
<dbReference type="RefSeq" id="WP_129421138.1">
    <property type="nucleotide sequence ID" value="NZ_MZMU01000018.1"/>
</dbReference>
<dbReference type="EMBL" id="MZMU01000018">
    <property type="protein sequence ID" value="RXT19604.1"/>
    <property type="molecule type" value="Genomic_DNA"/>
</dbReference>
<dbReference type="InterPro" id="IPR041173">
    <property type="entry name" value="LodA_C"/>
</dbReference>
<dbReference type="Proteomes" id="UP000290767">
    <property type="component" value="Unassembled WGS sequence"/>
</dbReference>
<evidence type="ECO:0000259" key="1">
    <source>
        <dbReference type="Pfam" id="PF17990"/>
    </source>
</evidence>
<dbReference type="Pfam" id="PF17990">
    <property type="entry name" value="LodA_N"/>
    <property type="match status" value="1"/>
</dbReference>
<sequence length="494" mass="53182">MMMYRIFPAIGIARIGGNHDFFLGPEIPGQGPIELDGSPARRFKNSDGTLIRKQGARFRVFQSADDGATWAPLAPGATVEWSVTLHNKKASIIRELEPPTKPERPRIDPALVSMHIQAPTAKVSGVNAAGAPMTGTFTTKDAGGAPYNATVKLGSLRTDGAGNLIVLGGDGISDAPPGTPIGTGNGTSYFKSPNWYDDVADGPVSAVVNPGPGEAPVTADGGAWVIVAPPDYAPAIGGVVTLYDVILQVGVDHFGISVPAIPSFDREIMPMIRRVRRHRWVNDAAIWSNPALDAADSDLRSKDVAMKALKIKVCQRIRESEEQLEGHTDPDGPPFLLRQHQQDTLDAWLAGTFDDAPSSFGSEPTPANLTRAALEGAVGQGFCPGIEAGILVLDQSIYRKPFDFRIDHAGVEPGDMTALMAQPWQADFLKCNTEWWPSQRPDVAPQSGDFTDNEEWSRGIGSSHRKLAKEFQRLGFVVQTGPESFIEAERDKTF</sequence>
<accession>A0A4Q1TM57</accession>
<name>A0A4Q1TM57_RHILE</name>
<feature type="domain" description="L-lysine epsilon oxidase C-terminal" evidence="2">
    <location>
        <begin position="337"/>
        <end position="443"/>
    </location>
</feature>
<organism evidence="3 4">
    <name type="scientific">Rhizobium leguminosarum</name>
    <dbReference type="NCBI Taxonomy" id="384"/>
    <lineage>
        <taxon>Bacteria</taxon>
        <taxon>Pseudomonadati</taxon>
        <taxon>Pseudomonadota</taxon>
        <taxon>Alphaproteobacteria</taxon>
        <taxon>Hyphomicrobiales</taxon>
        <taxon>Rhizobiaceae</taxon>
        <taxon>Rhizobium/Agrobacterium group</taxon>
        <taxon>Rhizobium</taxon>
    </lineage>
</organism>
<dbReference type="InterPro" id="IPR041168">
    <property type="entry name" value="LodA_N"/>
</dbReference>
<evidence type="ECO:0000313" key="3">
    <source>
        <dbReference type="EMBL" id="RXT19604.1"/>
    </source>
</evidence>
<dbReference type="AlphaFoldDB" id="A0A4Q1TM57"/>
<evidence type="ECO:0000313" key="4">
    <source>
        <dbReference type="Proteomes" id="UP000290767"/>
    </source>
</evidence>
<comment type="caution">
    <text evidence="3">The sequence shown here is derived from an EMBL/GenBank/DDBJ whole genome shotgun (WGS) entry which is preliminary data.</text>
</comment>